<reference evidence="2 3" key="1">
    <citation type="submission" date="2016-05" db="EMBL/GenBank/DDBJ databases">
        <title>A Novel Xanthomonas Oryzae pv. Oryzae Phage Xoo-sp2 as Possible Biocontrol Agent in Plant.</title>
        <authorList>
            <person name="Dong Z."/>
            <person name="Liu J."/>
            <person name="Peng D."/>
        </authorList>
    </citation>
    <scope>NUCLEOTIDE SEQUENCE [LARGE SCALE GENOMIC DNA]</scope>
</reference>
<feature type="region of interest" description="Disordered" evidence="1">
    <location>
        <begin position="1"/>
        <end position="29"/>
    </location>
</feature>
<evidence type="ECO:0000256" key="1">
    <source>
        <dbReference type="SAM" id="MobiDB-lite"/>
    </source>
</evidence>
<feature type="compositionally biased region" description="Low complexity" evidence="1">
    <location>
        <begin position="8"/>
        <end position="28"/>
    </location>
</feature>
<organism evidence="2 3">
    <name type="scientific">Xanthomonas phage Xoo-sp2</name>
    <dbReference type="NCBI Taxonomy" id="1852622"/>
    <lineage>
        <taxon>Viruses</taxon>
        <taxon>Duplodnaviria</taxon>
        <taxon>Heunggongvirae</taxon>
        <taxon>Uroviricota</taxon>
        <taxon>Caudoviricetes</taxon>
        <taxon>Mesyanzhinovviridae</taxon>
        <taxon>Bradleyvirinae</taxon>
        <taxon>Xooduovirus</taxon>
        <taxon>Xooduovirus Xoosp2</taxon>
    </lineage>
</organism>
<keyword evidence="3" id="KW-1185">Reference proteome</keyword>
<dbReference type="EMBL" id="KX241618">
    <property type="protein sequence ID" value="ANT45241.1"/>
    <property type="molecule type" value="Genomic_DNA"/>
</dbReference>
<gene>
    <name evidence="2" type="ORF">Xoosp2_19</name>
</gene>
<proteinExistence type="predicted"/>
<dbReference type="Proteomes" id="UP000223047">
    <property type="component" value="Segment"/>
</dbReference>
<evidence type="ECO:0000313" key="2">
    <source>
        <dbReference type="EMBL" id="ANT45241.1"/>
    </source>
</evidence>
<name>A0A1X9IAF8_9CAUD</name>
<accession>A0A1X9IAF8</accession>
<sequence>MNEELLNRAARTASDAADRMVSAASSADDSARRIAHLLEDGYGGRGLQLIELLEEAKGGYHQALADVKARIERMVERGEHSEAEASAGLNAVRELMEGVE</sequence>
<protein>
    <submittedName>
        <fullName evidence="2">Uncharacterized protein</fullName>
    </submittedName>
</protein>
<evidence type="ECO:0000313" key="3">
    <source>
        <dbReference type="Proteomes" id="UP000223047"/>
    </source>
</evidence>